<dbReference type="SMART" id="SM00028">
    <property type="entry name" value="TPR"/>
    <property type="match status" value="7"/>
</dbReference>
<dbReference type="Proteomes" id="UP000241890">
    <property type="component" value="Unassembled WGS sequence"/>
</dbReference>
<feature type="repeat" description="TPR" evidence="6">
    <location>
        <begin position="1126"/>
        <end position="1159"/>
    </location>
</feature>
<dbReference type="InterPro" id="IPR050498">
    <property type="entry name" value="Ycf3"/>
</dbReference>
<keyword evidence="1 7" id="KW-0479">Metal-binding</keyword>
<dbReference type="InterPro" id="IPR036855">
    <property type="entry name" value="Znf_CCCH_sf"/>
</dbReference>
<evidence type="ECO:0000256" key="4">
    <source>
        <dbReference type="ARBA" id="ARBA00022803"/>
    </source>
</evidence>
<keyword evidence="4 6" id="KW-0802">TPR repeat</keyword>
<dbReference type="SUPFAM" id="SSF46565">
    <property type="entry name" value="Chaperone J-domain"/>
    <property type="match status" value="1"/>
</dbReference>
<feature type="compositionally biased region" description="Low complexity" evidence="9">
    <location>
        <begin position="1378"/>
        <end position="1389"/>
    </location>
</feature>
<feature type="compositionally biased region" description="Polar residues" evidence="9">
    <location>
        <begin position="818"/>
        <end position="827"/>
    </location>
</feature>
<name>A0A2R5GN27_9STRA</name>
<keyword evidence="13" id="KW-1185">Reference proteome</keyword>
<feature type="zinc finger region" description="C3H1-type" evidence="7">
    <location>
        <begin position="10"/>
        <end position="38"/>
    </location>
</feature>
<dbReference type="GO" id="GO:0008270">
    <property type="term" value="F:zinc ion binding"/>
    <property type="evidence" value="ECO:0007669"/>
    <property type="project" value="UniProtKB-KW"/>
</dbReference>
<feature type="compositionally biased region" description="Basic and acidic residues" evidence="9">
    <location>
        <begin position="199"/>
        <end position="208"/>
    </location>
</feature>
<keyword evidence="5 7" id="KW-0862">Zinc</keyword>
<feature type="region of interest" description="Disordered" evidence="9">
    <location>
        <begin position="179"/>
        <end position="217"/>
    </location>
</feature>
<evidence type="ECO:0000256" key="6">
    <source>
        <dbReference type="PROSITE-ProRule" id="PRU00339"/>
    </source>
</evidence>
<evidence type="ECO:0000256" key="8">
    <source>
        <dbReference type="SAM" id="Coils"/>
    </source>
</evidence>
<sequence>MSAEAGTSATAKASQCKFYSRKGGCRFGDRCRFAHIDSDDPGSAEPSAPVSGSKSTPASEPVPPGVDPKAWRIMPPAIKNRILGDMRTSSTQSSAPPRPAGAKANKAGTSAPKSLSSPPHHTSQSSATAGANKSSPLQRSAVATPTSSSAARPEGIDAALWESMPQFLRDKILTELSNNKSAQSHGGAAKGTKPSNVDEGSKKTDKTPLSKKAPSVAQAPIDWTRGPFLPEATPVARVPGNALAYFAIDPVRAEIAICSLSSKPDKVNIYSSDEGNYQFTLTLPADGGPLTFDPKRGNLLVLLSNKGQIVYFARQGKKWVQDRAAIEMRVDISQCAEAIHMSRNPEFAGILIRLNKARAQELGMPPFLAYTPQGIVFLPESFENFQDICTIPGSDISVLATDKQIFARQAQTFREIPFLGKGMAPPSTLHLSVGPDGKIYALARWETTLETRVYWLTEEGRNMHVQISSRIIALEKPYFAVHSFEAGRDGVLFVCIIESPHASAKGGWKSQWKSHREIYRIDPHPAASKLQFSEAAGLIRRVCGDSVILRQSSSPLQDSQHAGNVGVANDLAPSGAWELCTIVKLGWILWAFRRRFLFRSIRLFAARADAFGSVFDFRASSTEVHAQSIMEQFGDQPIGQDANDAVSSVWSAPSETWKPAPFPSSPSQSVKVAISSTPKGKDGVQMKASGPAKVGTQIKTSKTWTRNLTRHSSSGAASNSEDAFVVQRAKPAHILKKEKKLDAARRAALAAEEAKKSLFASDDEDESEESEESEEEDENRKKKTSDHADGKESATKNAHASKESASKKGDEDAGKNGKASSTKNSKGTPKEAESNKGDLLKRKAEQLMKRRSYTAALAQFKEAIAETPGDFDLHYGAGQCALSMKQFEEAEEQFSVCVFLRDDNHKVHLSLGRIRMQQGHLSAAAESFDAAIRINPLAFESCASERRTLEQAMEKLERAKQLKEHGKLKKALSVAGEGLKLVPSCAELIQLQENVKVMKDDLDMSSMVTKIRSYVEAGDYPTAEDLMTKVMGRMSESSKAKATAEVWALAASIAVMQSNYELAIRQFEFAYQCDTDNQLRLKNFHDANQLLQAGIKMAETDQHSEALLNFVQALEKQPHSMPWFVSSIFLQMGESLHALGEREEARRAYSRAVESSPGNISVALAKIQYLERLGDSSSIFNAFLTARDAELHMQDHNDKRTLASRQRRLFDEYTRLRRLNDTDARAANHVDYYRVLGLNHARREASSKLIFDAFERKCMKLLKNHMHDEDEVSVRRHMIDLGEAFAVLSDPELREQYDRGTLFEEPFFEAGKASQRQDEMLKRLDKADPSAGWSAFKELLDRFEKDIDYCNEDLDYEYVYGDDPTPSDSYGADVSPASSQDGSQSLDLD</sequence>
<evidence type="ECO:0000259" key="10">
    <source>
        <dbReference type="PROSITE" id="PS50076"/>
    </source>
</evidence>
<reference evidence="12 13" key="1">
    <citation type="submission" date="2017-12" db="EMBL/GenBank/DDBJ databases">
        <title>Sequencing, de novo assembly and annotation of complete genome of a new Thraustochytrid species, strain FCC1311.</title>
        <authorList>
            <person name="Sedici K."/>
            <person name="Godart F."/>
            <person name="Aiese Cigliano R."/>
            <person name="Sanseverino W."/>
            <person name="Barakat M."/>
            <person name="Ortet P."/>
            <person name="Marechal E."/>
            <person name="Cagnac O."/>
            <person name="Amato A."/>
        </authorList>
    </citation>
    <scope>NUCLEOTIDE SEQUENCE [LARGE SCALE GENOMIC DNA]</scope>
</reference>
<protein>
    <submittedName>
        <fullName evidence="12">Bardet-Biedl syndrome 4 protein-like</fullName>
    </submittedName>
</protein>
<dbReference type="InterPro" id="IPR019734">
    <property type="entry name" value="TPR_rpt"/>
</dbReference>
<dbReference type="PROSITE" id="PS50005">
    <property type="entry name" value="TPR"/>
    <property type="match status" value="3"/>
</dbReference>
<dbReference type="InterPro" id="IPR001623">
    <property type="entry name" value="DnaJ_domain"/>
</dbReference>
<dbReference type="Pfam" id="PF00642">
    <property type="entry name" value="zf-CCCH"/>
    <property type="match status" value="1"/>
</dbReference>
<evidence type="ECO:0000259" key="11">
    <source>
        <dbReference type="PROSITE" id="PS50103"/>
    </source>
</evidence>
<feature type="region of interest" description="Disordered" evidence="9">
    <location>
        <begin position="32"/>
        <end position="152"/>
    </location>
</feature>
<evidence type="ECO:0000256" key="7">
    <source>
        <dbReference type="PROSITE-ProRule" id="PRU00723"/>
    </source>
</evidence>
<organism evidence="12 13">
    <name type="scientific">Hondaea fermentalgiana</name>
    <dbReference type="NCBI Taxonomy" id="2315210"/>
    <lineage>
        <taxon>Eukaryota</taxon>
        <taxon>Sar</taxon>
        <taxon>Stramenopiles</taxon>
        <taxon>Bigyra</taxon>
        <taxon>Labyrinthulomycetes</taxon>
        <taxon>Thraustochytrida</taxon>
        <taxon>Thraustochytriidae</taxon>
        <taxon>Hondaea</taxon>
    </lineage>
</organism>
<dbReference type="PROSITE" id="PS50076">
    <property type="entry name" value="DNAJ_2"/>
    <property type="match status" value="1"/>
</dbReference>
<feature type="repeat" description="TPR" evidence="6">
    <location>
        <begin position="1087"/>
        <end position="1120"/>
    </location>
</feature>
<keyword evidence="8" id="KW-0175">Coiled coil</keyword>
<evidence type="ECO:0000256" key="3">
    <source>
        <dbReference type="ARBA" id="ARBA00022771"/>
    </source>
</evidence>
<dbReference type="SUPFAM" id="SSF90229">
    <property type="entry name" value="CCCH zinc finger"/>
    <property type="match status" value="1"/>
</dbReference>
<feature type="compositionally biased region" description="Acidic residues" evidence="9">
    <location>
        <begin position="761"/>
        <end position="777"/>
    </location>
</feature>
<feature type="coiled-coil region" evidence="8">
    <location>
        <begin position="939"/>
        <end position="969"/>
    </location>
</feature>
<accession>A0A2R5GN27</accession>
<dbReference type="Pfam" id="PF13181">
    <property type="entry name" value="TPR_8"/>
    <property type="match status" value="1"/>
</dbReference>
<comment type="caution">
    <text evidence="12">The sequence shown here is derived from an EMBL/GenBank/DDBJ whole genome shotgun (WGS) entry which is preliminary data.</text>
</comment>
<dbReference type="InParanoid" id="A0A2R5GN27"/>
<dbReference type="InterPro" id="IPR000571">
    <property type="entry name" value="Znf_CCCH"/>
</dbReference>
<feature type="compositionally biased region" description="Polar residues" evidence="9">
    <location>
        <begin position="697"/>
        <end position="721"/>
    </location>
</feature>
<feature type="region of interest" description="Disordered" evidence="9">
    <location>
        <begin position="677"/>
        <end position="724"/>
    </location>
</feature>
<feature type="compositionally biased region" description="Polar residues" evidence="9">
    <location>
        <begin position="107"/>
        <end position="138"/>
    </location>
</feature>
<keyword evidence="3 7" id="KW-0863">Zinc-finger</keyword>
<evidence type="ECO:0000256" key="1">
    <source>
        <dbReference type="ARBA" id="ARBA00022723"/>
    </source>
</evidence>
<evidence type="ECO:0000313" key="13">
    <source>
        <dbReference type="Proteomes" id="UP000241890"/>
    </source>
</evidence>
<evidence type="ECO:0000313" key="12">
    <source>
        <dbReference type="EMBL" id="GBG29274.1"/>
    </source>
</evidence>
<feature type="region of interest" description="Disordered" evidence="9">
    <location>
        <begin position="755"/>
        <end position="841"/>
    </location>
</feature>
<dbReference type="OrthoDB" id="6105938at2759"/>
<dbReference type="InterPro" id="IPR011990">
    <property type="entry name" value="TPR-like_helical_dom_sf"/>
</dbReference>
<evidence type="ECO:0000256" key="5">
    <source>
        <dbReference type="ARBA" id="ARBA00022833"/>
    </source>
</evidence>
<dbReference type="Gene3D" id="4.10.1000.10">
    <property type="entry name" value="Zinc finger, CCCH-type"/>
    <property type="match status" value="1"/>
</dbReference>
<dbReference type="PROSITE" id="PS50103">
    <property type="entry name" value="ZF_C3H1"/>
    <property type="match status" value="1"/>
</dbReference>
<evidence type="ECO:0000256" key="9">
    <source>
        <dbReference type="SAM" id="MobiDB-lite"/>
    </source>
</evidence>
<dbReference type="EMBL" id="BEYU01000055">
    <property type="protein sequence ID" value="GBG29274.1"/>
    <property type="molecule type" value="Genomic_DNA"/>
</dbReference>
<feature type="domain" description="C3H1-type" evidence="11">
    <location>
        <begin position="10"/>
        <end position="38"/>
    </location>
</feature>
<feature type="compositionally biased region" description="Basic and acidic residues" evidence="9">
    <location>
        <begin position="785"/>
        <end position="815"/>
    </location>
</feature>
<dbReference type="InterPro" id="IPR036869">
    <property type="entry name" value="J_dom_sf"/>
</dbReference>
<feature type="domain" description="J" evidence="10">
    <location>
        <begin position="1231"/>
        <end position="1301"/>
    </location>
</feature>
<dbReference type="PANTHER" id="PTHR44858:SF1">
    <property type="entry name" value="UDP-N-ACETYLGLUCOSAMINE--PEPTIDE N-ACETYLGLUCOSAMINYLTRANSFERASE SPINDLY-RELATED"/>
    <property type="match status" value="1"/>
</dbReference>
<dbReference type="SUPFAM" id="SSF48452">
    <property type="entry name" value="TPR-like"/>
    <property type="match status" value="2"/>
</dbReference>
<feature type="compositionally biased region" description="Basic and acidic residues" evidence="9">
    <location>
        <begin position="828"/>
        <end position="841"/>
    </location>
</feature>
<keyword evidence="2" id="KW-0677">Repeat</keyword>
<gene>
    <name evidence="12" type="ORF">FCC1311_054962</name>
</gene>
<dbReference type="PANTHER" id="PTHR44858">
    <property type="entry name" value="TETRATRICOPEPTIDE REPEAT PROTEIN 6"/>
    <property type="match status" value="1"/>
</dbReference>
<dbReference type="Gene3D" id="1.25.40.10">
    <property type="entry name" value="Tetratricopeptide repeat domain"/>
    <property type="match status" value="1"/>
</dbReference>
<dbReference type="Gene3D" id="1.10.287.110">
    <property type="entry name" value="DnaJ domain"/>
    <property type="match status" value="1"/>
</dbReference>
<dbReference type="SMART" id="SM00356">
    <property type="entry name" value="ZnF_C3H1"/>
    <property type="match status" value="1"/>
</dbReference>
<evidence type="ECO:0000256" key="2">
    <source>
        <dbReference type="ARBA" id="ARBA00022737"/>
    </source>
</evidence>
<proteinExistence type="predicted"/>
<feature type="region of interest" description="Disordered" evidence="9">
    <location>
        <begin position="1358"/>
        <end position="1389"/>
    </location>
</feature>
<dbReference type="Pfam" id="PF14559">
    <property type="entry name" value="TPR_19"/>
    <property type="match status" value="1"/>
</dbReference>
<feature type="compositionally biased region" description="Low complexity" evidence="9">
    <location>
        <begin position="139"/>
        <end position="152"/>
    </location>
</feature>
<feature type="repeat" description="TPR" evidence="6">
    <location>
        <begin position="905"/>
        <end position="938"/>
    </location>
</feature>